<protein>
    <submittedName>
        <fullName evidence="2">Uncharacterized protein</fullName>
    </submittedName>
</protein>
<evidence type="ECO:0000256" key="1">
    <source>
        <dbReference type="SAM" id="Phobius"/>
    </source>
</evidence>
<feature type="transmembrane region" description="Helical" evidence="1">
    <location>
        <begin position="67"/>
        <end position="86"/>
    </location>
</feature>
<sequence length="106" mass="12001">MTTNIVPLSLLLFSLIYICHRCIIVPLAKVVSFSSLMSTVVLPPVLIPINLTAFFHNFFLSTVPFRYFMTSNIVPLSLLLFSLIYICHRCTNAPLAEISTVFIRHL</sequence>
<evidence type="ECO:0000313" key="3">
    <source>
        <dbReference type="Proteomes" id="UP000008281"/>
    </source>
</evidence>
<proteinExistence type="predicted"/>
<evidence type="ECO:0000313" key="2">
    <source>
        <dbReference type="EMBL" id="EFP09705.1"/>
    </source>
</evidence>
<dbReference type="AlphaFoldDB" id="E3MUE7"/>
<feature type="transmembrane region" description="Helical" evidence="1">
    <location>
        <begin position="31"/>
        <end position="55"/>
    </location>
</feature>
<dbReference type="InParanoid" id="E3MUE7"/>
<keyword evidence="1" id="KW-0812">Transmembrane</keyword>
<accession>E3MUE7</accession>
<name>E3MUE7_CAERE</name>
<keyword evidence="1" id="KW-1133">Transmembrane helix</keyword>
<dbReference type="Proteomes" id="UP000008281">
    <property type="component" value="Unassembled WGS sequence"/>
</dbReference>
<organism evidence="3">
    <name type="scientific">Caenorhabditis remanei</name>
    <name type="common">Caenorhabditis vulgaris</name>
    <dbReference type="NCBI Taxonomy" id="31234"/>
    <lineage>
        <taxon>Eukaryota</taxon>
        <taxon>Metazoa</taxon>
        <taxon>Ecdysozoa</taxon>
        <taxon>Nematoda</taxon>
        <taxon>Chromadorea</taxon>
        <taxon>Rhabditida</taxon>
        <taxon>Rhabditina</taxon>
        <taxon>Rhabditomorpha</taxon>
        <taxon>Rhabditoidea</taxon>
        <taxon>Rhabditidae</taxon>
        <taxon>Peloderinae</taxon>
        <taxon>Caenorhabditis</taxon>
    </lineage>
</organism>
<keyword evidence="1" id="KW-0472">Membrane</keyword>
<reference evidence="2" key="1">
    <citation type="submission" date="2007-07" db="EMBL/GenBank/DDBJ databases">
        <title>PCAP assembly of the Caenorhabditis remanei genome.</title>
        <authorList>
            <consortium name="The Caenorhabditis remanei Sequencing Consortium"/>
            <person name="Wilson R.K."/>
        </authorList>
    </citation>
    <scope>NUCLEOTIDE SEQUENCE [LARGE SCALE GENOMIC DNA]</scope>
    <source>
        <strain evidence="2">PB4641</strain>
    </source>
</reference>
<dbReference type="EMBL" id="DS268479">
    <property type="protein sequence ID" value="EFP09705.1"/>
    <property type="molecule type" value="Genomic_DNA"/>
</dbReference>
<gene>
    <name evidence="2" type="ORF">CRE_21875</name>
</gene>
<keyword evidence="3" id="KW-1185">Reference proteome</keyword>
<dbReference type="HOGENOM" id="CLU_2225664_0_0_1"/>